<evidence type="ECO:0000256" key="1">
    <source>
        <dbReference type="SAM" id="SignalP"/>
    </source>
</evidence>
<feature type="signal peptide" evidence="1">
    <location>
        <begin position="1"/>
        <end position="22"/>
    </location>
</feature>
<dbReference type="Proteomes" id="UP000305874">
    <property type="component" value="Unassembled WGS sequence"/>
</dbReference>
<comment type="caution">
    <text evidence="2">The sequence shown here is derived from an EMBL/GenBank/DDBJ whole genome shotgun (WGS) entry which is preliminary data.</text>
</comment>
<sequence length="130" mass="14595">MNSLANKYLFTLTLLFSQVSCAANSTETVQNCVQQTLGFEVVRTDSLNHRFFVVPNTQFSVDSTSHLALDQCFDEMSWQDDWSISVFSNAKYAGYKDEKDIIPLHADNKWTNAYLAEIDSSGVTLTPAKP</sequence>
<evidence type="ECO:0000313" key="3">
    <source>
        <dbReference type="Proteomes" id="UP000305874"/>
    </source>
</evidence>
<evidence type="ECO:0000313" key="2">
    <source>
        <dbReference type="EMBL" id="TMP86888.1"/>
    </source>
</evidence>
<accession>A0A5S3Z3T2</accession>
<dbReference type="STRING" id="151081.TW72_06460"/>
<feature type="chain" id="PRO_5024358450" evidence="1">
    <location>
        <begin position="23"/>
        <end position="130"/>
    </location>
</feature>
<gene>
    <name evidence="2" type="ORF">CWC05_10445</name>
</gene>
<reference evidence="3" key="2">
    <citation type="submission" date="2019-06" db="EMBL/GenBank/DDBJ databases">
        <title>Co-occurence of chitin degradation, pigmentation and bioactivity in marine Pseudoalteromonas.</title>
        <authorList>
            <person name="Sonnenschein E.C."/>
            <person name="Bech P.K."/>
        </authorList>
    </citation>
    <scope>NUCLEOTIDE SEQUENCE [LARGE SCALE GENOMIC DNA]</scope>
    <source>
        <strain evidence="3">S2897</strain>
    </source>
</reference>
<reference evidence="2 3" key="1">
    <citation type="submission" date="2017-12" db="EMBL/GenBank/DDBJ databases">
        <authorList>
            <person name="Paulsen S."/>
            <person name="Gram L.K."/>
        </authorList>
    </citation>
    <scope>NUCLEOTIDE SEQUENCE [LARGE SCALE GENOMIC DNA]</scope>
    <source>
        <strain evidence="2 3">S2897</strain>
    </source>
</reference>
<keyword evidence="1" id="KW-0732">Signal</keyword>
<proteinExistence type="predicted"/>
<dbReference type="AlphaFoldDB" id="A0A5S3Z3T2"/>
<organism evidence="2 3">
    <name type="scientific">Pseudoalteromonas ruthenica</name>
    <dbReference type="NCBI Taxonomy" id="151081"/>
    <lineage>
        <taxon>Bacteria</taxon>
        <taxon>Pseudomonadati</taxon>
        <taxon>Pseudomonadota</taxon>
        <taxon>Gammaproteobacteria</taxon>
        <taxon>Alteromonadales</taxon>
        <taxon>Pseudoalteromonadaceae</taxon>
        <taxon>Pseudoalteromonas</taxon>
    </lineage>
</organism>
<protein>
    <submittedName>
        <fullName evidence="2">Uncharacterized protein</fullName>
    </submittedName>
</protein>
<name>A0A5S3Z3T2_9GAMM</name>
<dbReference type="EMBL" id="PNCG01000010">
    <property type="protein sequence ID" value="TMP86888.1"/>
    <property type="molecule type" value="Genomic_DNA"/>
</dbReference>